<evidence type="ECO:0000259" key="6">
    <source>
        <dbReference type="Pfam" id="PF00441"/>
    </source>
</evidence>
<evidence type="ECO:0000313" key="7">
    <source>
        <dbReference type="EMBL" id="PPJ32035.1"/>
    </source>
</evidence>
<evidence type="ECO:0000256" key="2">
    <source>
        <dbReference type="ARBA" id="ARBA00009347"/>
    </source>
</evidence>
<dbReference type="SUPFAM" id="SSF56645">
    <property type="entry name" value="Acyl-CoA dehydrogenase NM domain-like"/>
    <property type="match status" value="1"/>
</dbReference>
<protein>
    <submittedName>
        <fullName evidence="7">Acyl-CoA dehydrogenase</fullName>
    </submittedName>
</protein>
<keyword evidence="4" id="KW-0274">FAD</keyword>
<evidence type="ECO:0000256" key="4">
    <source>
        <dbReference type="ARBA" id="ARBA00022827"/>
    </source>
</evidence>
<dbReference type="Gene3D" id="1.10.540.10">
    <property type="entry name" value="Acyl-CoA dehydrogenase/oxidase, N-terminal domain"/>
    <property type="match status" value="1"/>
</dbReference>
<dbReference type="Pfam" id="PF00441">
    <property type="entry name" value="Acyl-CoA_dh_1"/>
    <property type="match status" value="1"/>
</dbReference>
<evidence type="ECO:0000256" key="3">
    <source>
        <dbReference type="ARBA" id="ARBA00022630"/>
    </source>
</evidence>
<evidence type="ECO:0000256" key="1">
    <source>
        <dbReference type="ARBA" id="ARBA00001974"/>
    </source>
</evidence>
<dbReference type="InterPro" id="IPR046373">
    <property type="entry name" value="Acyl-CoA_Oxase/DH_mid-dom_sf"/>
</dbReference>
<dbReference type="Proteomes" id="UP000238356">
    <property type="component" value="Unassembled WGS sequence"/>
</dbReference>
<evidence type="ECO:0000256" key="5">
    <source>
        <dbReference type="ARBA" id="ARBA00023002"/>
    </source>
</evidence>
<feature type="domain" description="Acyl-CoA dehydrogenase/oxidase C-terminal" evidence="6">
    <location>
        <begin position="228"/>
        <end position="366"/>
    </location>
</feature>
<accession>A0A2S6AD78</accession>
<organism evidence="7 8">
    <name type="scientific">Nocardia nova</name>
    <dbReference type="NCBI Taxonomy" id="37330"/>
    <lineage>
        <taxon>Bacteria</taxon>
        <taxon>Bacillati</taxon>
        <taxon>Actinomycetota</taxon>
        <taxon>Actinomycetes</taxon>
        <taxon>Mycobacteriales</taxon>
        <taxon>Nocardiaceae</taxon>
        <taxon>Nocardia</taxon>
    </lineage>
</organism>
<keyword evidence="8" id="KW-1185">Reference proteome</keyword>
<comment type="cofactor">
    <cofactor evidence="1">
        <name>FAD</name>
        <dbReference type="ChEBI" id="CHEBI:57692"/>
    </cofactor>
</comment>
<dbReference type="Gene3D" id="1.20.140.10">
    <property type="entry name" value="Butyryl-CoA Dehydrogenase, subunit A, domain 3"/>
    <property type="match status" value="1"/>
</dbReference>
<keyword evidence="3" id="KW-0285">Flavoprotein</keyword>
<dbReference type="PANTHER" id="PTHR43884">
    <property type="entry name" value="ACYL-COA DEHYDROGENASE"/>
    <property type="match status" value="1"/>
</dbReference>
<dbReference type="InterPro" id="IPR037069">
    <property type="entry name" value="AcylCoA_DH/ox_N_sf"/>
</dbReference>
<dbReference type="GO" id="GO:0050660">
    <property type="term" value="F:flavin adenine dinucleotide binding"/>
    <property type="evidence" value="ECO:0007669"/>
    <property type="project" value="InterPro"/>
</dbReference>
<evidence type="ECO:0000313" key="8">
    <source>
        <dbReference type="Proteomes" id="UP000238356"/>
    </source>
</evidence>
<dbReference type="InterPro" id="IPR009075">
    <property type="entry name" value="AcylCo_DH/oxidase_C"/>
</dbReference>
<dbReference type="EMBL" id="PSZD01000002">
    <property type="protein sequence ID" value="PPJ32035.1"/>
    <property type="molecule type" value="Genomic_DNA"/>
</dbReference>
<dbReference type="PANTHER" id="PTHR43884:SF20">
    <property type="entry name" value="ACYL-COA DEHYDROGENASE FADE28"/>
    <property type="match status" value="1"/>
</dbReference>
<dbReference type="AlphaFoldDB" id="A0A2S6AD78"/>
<gene>
    <name evidence="7" type="ORF">C5F51_04110</name>
</gene>
<dbReference type="SUPFAM" id="SSF47203">
    <property type="entry name" value="Acyl-CoA dehydrogenase C-terminal domain-like"/>
    <property type="match status" value="1"/>
</dbReference>
<keyword evidence="5" id="KW-0560">Oxidoreductase</keyword>
<dbReference type="GO" id="GO:0003995">
    <property type="term" value="F:acyl-CoA dehydrogenase activity"/>
    <property type="evidence" value="ECO:0007669"/>
    <property type="project" value="TreeGrafter"/>
</dbReference>
<reference evidence="7 8" key="1">
    <citation type="submission" date="2018-02" db="EMBL/GenBank/DDBJ databases">
        <title>8 Nocardia nova and 1 Nocardia cyriacigeorgica strain used for evolution to TMP-SMX.</title>
        <authorList>
            <person name="Mehta H."/>
            <person name="Weng J."/>
            <person name="Shamoo Y."/>
        </authorList>
    </citation>
    <scope>NUCLEOTIDE SEQUENCE [LARGE SCALE GENOMIC DNA]</scope>
    <source>
        <strain evidence="7 8">BAA2227</strain>
    </source>
</reference>
<comment type="similarity">
    <text evidence="2">Belongs to the acyl-CoA dehydrogenase family.</text>
</comment>
<sequence length="374" mass="38782">MTGQLSEPVTGFAELHDDLRAVARRVLGATAPGEPQDWTPIAASGWPGLEVAAEFDGAAAAFAEVAVVLREMGRALTRSPFASMAVLALPALAAAAPGAARNRLLRAAADGAAVPIVVAGGDAAPPWGGSGGFVPFRIERRDDGISLRGTTEFVADVASATTLLIPAAEPDGSTVLVAVSPGAPGIAVAEQPILDGTRTIGAVRAEDARIEADSMWRWADVDPLRALFERAALATAIDSVGLAEAALDATVTHVRTREQFGRPVGSFQAVKHACADMLVALRVAGRLVDDAVAAHVLGAADAWIPIARAKSHACAAAVDIAGKAMQLHGGMGYTWESGIHRYLERATLNRALFGSPADHRAHLARRYRDPGFTP</sequence>
<dbReference type="InterPro" id="IPR036250">
    <property type="entry name" value="AcylCo_DH-like_C"/>
</dbReference>
<dbReference type="Gene3D" id="2.40.110.10">
    <property type="entry name" value="Butyryl-CoA Dehydrogenase, subunit A, domain 2"/>
    <property type="match status" value="1"/>
</dbReference>
<comment type="caution">
    <text evidence="7">The sequence shown here is derived from an EMBL/GenBank/DDBJ whole genome shotgun (WGS) entry which is preliminary data.</text>
</comment>
<name>A0A2S6AD78_9NOCA</name>
<proteinExistence type="inferred from homology"/>
<dbReference type="RefSeq" id="WP_104362534.1">
    <property type="nucleotide sequence ID" value="NZ_PSZD01000002.1"/>
</dbReference>
<dbReference type="InterPro" id="IPR009100">
    <property type="entry name" value="AcylCoA_DH/oxidase_NM_dom_sf"/>
</dbReference>